<gene>
    <name evidence="2" type="ORF">SUZIE_105070</name>
</gene>
<evidence type="ECO:0000256" key="1">
    <source>
        <dbReference type="SAM" id="MobiDB-lite"/>
    </source>
</evidence>
<feature type="region of interest" description="Disordered" evidence="1">
    <location>
        <begin position="158"/>
        <end position="193"/>
    </location>
</feature>
<name>A0AA41SQ08_SCICA</name>
<dbReference type="AlphaFoldDB" id="A0AA41SQ08"/>
<dbReference type="EMBL" id="JAATJV010141519">
    <property type="protein sequence ID" value="MBZ3869864.1"/>
    <property type="molecule type" value="Genomic_DNA"/>
</dbReference>
<reference evidence="2" key="1">
    <citation type="submission" date="2020-03" db="EMBL/GenBank/DDBJ databases">
        <title>Studies in the Genomics of Life Span.</title>
        <authorList>
            <person name="Glass D."/>
        </authorList>
    </citation>
    <scope>NUCLEOTIDE SEQUENCE</scope>
    <source>
        <strain evidence="2">SUZIE</strain>
        <tissue evidence="2">Muscle</tissue>
    </source>
</reference>
<evidence type="ECO:0000313" key="2">
    <source>
        <dbReference type="EMBL" id="MBZ3869864.1"/>
    </source>
</evidence>
<proteinExistence type="predicted"/>
<evidence type="ECO:0000313" key="3">
    <source>
        <dbReference type="Proteomes" id="UP001166674"/>
    </source>
</evidence>
<accession>A0AA41SQ08</accession>
<dbReference type="Proteomes" id="UP001166674">
    <property type="component" value="Unassembled WGS sequence"/>
</dbReference>
<comment type="caution">
    <text evidence="2">The sequence shown here is derived from an EMBL/GenBank/DDBJ whole genome shotgun (WGS) entry which is preliminary data.</text>
</comment>
<protein>
    <submittedName>
        <fullName evidence="2">TBC1 domain family member 8</fullName>
    </submittedName>
</protein>
<organism evidence="2 3">
    <name type="scientific">Sciurus carolinensis</name>
    <name type="common">Eastern gray squirrel</name>
    <dbReference type="NCBI Taxonomy" id="30640"/>
    <lineage>
        <taxon>Eukaryota</taxon>
        <taxon>Metazoa</taxon>
        <taxon>Chordata</taxon>
        <taxon>Craniata</taxon>
        <taxon>Vertebrata</taxon>
        <taxon>Euteleostomi</taxon>
        <taxon>Mammalia</taxon>
        <taxon>Eutheria</taxon>
        <taxon>Euarchontoglires</taxon>
        <taxon>Glires</taxon>
        <taxon>Rodentia</taxon>
        <taxon>Sciuromorpha</taxon>
        <taxon>Sciuridae</taxon>
        <taxon>Sciurinae</taxon>
        <taxon>Sciurini</taxon>
        <taxon>Sciurus</taxon>
    </lineage>
</organism>
<keyword evidence="3" id="KW-1185">Reference proteome</keyword>
<sequence length="220" mass="25049">MRQNVAKFQLVIPWIDIQKLERTSNIFLADTIWITTLNKEHDSSMLLILDTVFKIMEQLVDVILRRLLDNEVVSMEKLEDTSLLPSPIIVSIRSKMAFQFIELKDRETLVEGLLEGLKQVHANHPMHYDTSTNDEDMTSPVLYLPSICSDHKFGDLEMVSSQSSKEREDKSPPLHPEPLTAVLQPSGKQNPDSRLVVEATPSLLCHGHWRLGNDHGWCGI</sequence>